<evidence type="ECO:0000256" key="12">
    <source>
        <dbReference type="ARBA" id="ARBA00023268"/>
    </source>
</evidence>
<evidence type="ECO:0000256" key="14">
    <source>
        <dbReference type="ARBA" id="ARBA00049494"/>
    </source>
</evidence>
<dbReference type="SUPFAM" id="SSF52374">
    <property type="entry name" value="Nucleotidylyl transferase"/>
    <property type="match status" value="1"/>
</dbReference>
<dbReference type="GO" id="GO:0003919">
    <property type="term" value="F:FMN adenylyltransferase activity"/>
    <property type="evidence" value="ECO:0007669"/>
    <property type="project" value="UniProtKB-UniRule"/>
</dbReference>
<dbReference type="EC" id="2.7.7.2" evidence="15"/>
<dbReference type="Proteomes" id="UP000184611">
    <property type="component" value="Unassembled WGS sequence"/>
</dbReference>
<evidence type="ECO:0000256" key="6">
    <source>
        <dbReference type="ARBA" id="ARBA00022679"/>
    </source>
</evidence>
<dbReference type="Gene3D" id="2.40.30.30">
    <property type="entry name" value="Riboflavin kinase-like"/>
    <property type="match status" value="1"/>
</dbReference>
<keyword evidence="6 15" id="KW-0808">Transferase</keyword>
<dbReference type="NCBIfam" id="NF004162">
    <property type="entry name" value="PRK05627.1-5"/>
    <property type="match status" value="1"/>
</dbReference>
<dbReference type="EC" id="2.7.1.26" evidence="15"/>
<comment type="similarity">
    <text evidence="15">Belongs to the ribF family.</text>
</comment>
<dbReference type="CDD" id="cd02064">
    <property type="entry name" value="FAD_synthetase_N"/>
    <property type="match status" value="1"/>
</dbReference>
<evidence type="ECO:0000256" key="1">
    <source>
        <dbReference type="ARBA" id="ARBA00002121"/>
    </source>
</evidence>
<keyword evidence="8 15" id="KW-0547">Nucleotide-binding</keyword>
<dbReference type="FunFam" id="3.40.50.620:FF:000021">
    <property type="entry name" value="Riboflavin biosynthesis protein"/>
    <property type="match status" value="1"/>
</dbReference>
<evidence type="ECO:0000256" key="15">
    <source>
        <dbReference type="PIRNR" id="PIRNR004491"/>
    </source>
</evidence>
<protein>
    <recommendedName>
        <fullName evidence="15">Riboflavin biosynthesis protein</fullName>
    </recommendedName>
    <domain>
        <recommendedName>
            <fullName evidence="15">Riboflavin kinase</fullName>
            <ecNumber evidence="15">2.7.1.26</ecNumber>
        </recommendedName>
        <alternativeName>
            <fullName evidence="15">Flavokinase</fullName>
        </alternativeName>
    </domain>
    <domain>
        <recommendedName>
            <fullName evidence="15">FMN adenylyltransferase</fullName>
            <ecNumber evidence="15">2.7.7.2</ecNumber>
        </recommendedName>
        <alternativeName>
            <fullName evidence="15">FAD pyrophosphorylase</fullName>
        </alternativeName>
        <alternativeName>
            <fullName evidence="15">FAD synthase</fullName>
        </alternativeName>
    </domain>
</protein>
<gene>
    <name evidence="17" type="ORF">SAMN05443547_0976</name>
</gene>
<feature type="domain" description="Riboflavin kinase" evidence="16">
    <location>
        <begin position="194"/>
        <end position="319"/>
    </location>
</feature>
<comment type="function">
    <text evidence="1">Catalyzes the phosphorylation of riboflavin to FMN followed by the adenylation of FMN to FAD.</text>
</comment>
<dbReference type="UniPathway" id="UPA00277">
    <property type="reaction ID" value="UER00407"/>
</dbReference>
<evidence type="ECO:0000256" key="8">
    <source>
        <dbReference type="ARBA" id="ARBA00022741"/>
    </source>
</evidence>
<proteinExistence type="inferred from homology"/>
<dbReference type="SMART" id="SM00904">
    <property type="entry name" value="Flavokinase"/>
    <property type="match status" value="1"/>
</dbReference>
<dbReference type="GO" id="GO:0008531">
    <property type="term" value="F:riboflavin kinase activity"/>
    <property type="evidence" value="ECO:0007669"/>
    <property type="project" value="UniProtKB-UniRule"/>
</dbReference>
<dbReference type="GO" id="GO:0009231">
    <property type="term" value="P:riboflavin biosynthetic process"/>
    <property type="evidence" value="ECO:0007669"/>
    <property type="project" value="InterPro"/>
</dbReference>
<keyword evidence="5 15" id="KW-0288">FMN</keyword>
<dbReference type="PIRSF" id="PIRSF004491">
    <property type="entry name" value="FAD_Synth"/>
    <property type="match status" value="1"/>
</dbReference>
<keyword evidence="18" id="KW-1185">Reference proteome</keyword>
<evidence type="ECO:0000256" key="11">
    <source>
        <dbReference type="ARBA" id="ARBA00022840"/>
    </source>
</evidence>
<evidence type="ECO:0000313" key="18">
    <source>
        <dbReference type="Proteomes" id="UP000184611"/>
    </source>
</evidence>
<dbReference type="InterPro" id="IPR015864">
    <property type="entry name" value="FAD_synthase"/>
</dbReference>
<keyword evidence="11 15" id="KW-0067">ATP-binding</keyword>
<comment type="pathway">
    <text evidence="2 15">Cofactor biosynthesis; FAD biosynthesis; FAD from FMN: step 1/1.</text>
</comment>
<dbReference type="GO" id="GO:0005524">
    <property type="term" value="F:ATP binding"/>
    <property type="evidence" value="ECO:0007669"/>
    <property type="project" value="UniProtKB-UniRule"/>
</dbReference>
<evidence type="ECO:0000256" key="4">
    <source>
        <dbReference type="ARBA" id="ARBA00022630"/>
    </source>
</evidence>
<dbReference type="InterPro" id="IPR023468">
    <property type="entry name" value="Riboflavin_kinase"/>
</dbReference>
<evidence type="ECO:0000256" key="7">
    <source>
        <dbReference type="ARBA" id="ARBA00022695"/>
    </source>
</evidence>
<dbReference type="STRING" id="416016.SAMN05443547_0976"/>
<dbReference type="InterPro" id="IPR015865">
    <property type="entry name" value="Riboflavin_kinase_bac/euk"/>
</dbReference>
<dbReference type="PANTHER" id="PTHR22749">
    <property type="entry name" value="RIBOFLAVIN KINASE/FMN ADENYLYLTRANSFERASE"/>
    <property type="match status" value="1"/>
</dbReference>
<evidence type="ECO:0000256" key="3">
    <source>
        <dbReference type="ARBA" id="ARBA00005201"/>
    </source>
</evidence>
<dbReference type="Gene3D" id="3.40.50.620">
    <property type="entry name" value="HUPs"/>
    <property type="match status" value="1"/>
</dbReference>
<dbReference type="Pfam" id="PF06574">
    <property type="entry name" value="FAD_syn"/>
    <property type="match status" value="1"/>
</dbReference>
<accession>A0A1M7ZUR5</accession>
<dbReference type="InterPro" id="IPR014729">
    <property type="entry name" value="Rossmann-like_a/b/a_fold"/>
</dbReference>
<dbReference type="AlphaFoldDB" id="A0A1M7ZUR5"/>
<name>A0A1M7ZUR5_9FLAO</name>
<dbReference type="EMBL" id="FRYK01000001">
    <property type="protein sequence ID" value="SHO72639.1"/>
    <property type="molecule type" value="Genomic_DNA"/>
</dbReference>
<dbReference type="Pfam" id="PF01687">
    <property type="entry name" value="Flavokinase"/>
    <property type="match status" value="1"/>
</dbReference>
<dbReference type="GO" id="GO:0006747">
    <property type="term" value="P:FAD biosynthetic process"/>
    <property type="evidence" value="ECO:0007669"/>
    <property type="project" value="UniProtKB-UniRule"/>
</dbReference>
<comment type="catalytic activity">
    <reaction evidence="13 15">
        <text>riboflavin + ATP = FMN + ADP + H(+)</text>
        <dbReference type="Rhea" id="RHEA:14357"/>
        <dbReference type="ChEBI" id="CHEBI:15378"/>
        <dbReference type="ChEBI" id="CHEBI:30616"/>
        <dbReference type="ChEBI" id="CHEBI:57986"/>
        <dbReference type="ChEBI" id="CHEBI:58210"/>
        <dbReference type="ChEBI" id="CHEBI:456216"/>
        <dbReference type="EC" id="2.7.1.26"/>
    </reaction>
</comment>
<evidence type="ECO:0000259" key="16">
    <source>
        <dbReference type="SMART" id="SM00904"/>
    </source>
</evidence>
<evidence type="ECO:0000313" key="17">
    <source>
        <dbReference type="EMBL" id="SHO72639.1"/>
    </source>
</evidence>
<dbReference type="PANTHER" id="PTHR22749:SF6">
    <property type="entry name" value="RIBOFLAVIN KINASE"/>
    <property type="match status" value="1"/>
</dbReference>
<evidence type="ECO:0000256" key="9">
    <source>
        <dbReference type="ARBA" id="ARBA00022777"/>
    </source>
</evidence>
<evidence type="ECO:0000256" key="13">
    <source>
        <dbReference type="ARBA" id="ARBA00047880"/>
    </source>
</evidence>
<dbReference type="NCBIfam" id="NF004160">
    <property type="entry name" value="PRK05627.1-3"/>
    <property type="match status" value="1"/>
</dbReference>
<dbReference type="NCBIfam" id="TIGR00083">
    <property type="entry name" value="ribF"/>
    <property type="match status" value="1"/>
</dbReference>
<keyword evidence="9 15" id="KW-0418">Kinase</keyword>
<keyword evidence="4 15" id="KW-0285">Flavoprotein</keyword>
<evidence type="ECO:0000256" key="10">
    <source>
        <dbReference type="ARBA" id="ARBA00022827"/>
    </source>
</evidence>
<evidence type="ECO:0000256" key="5">
    <source>
        <dbReference type="ARBA" id="ARBA00022643"/>
    </source>
</evidence>
<dbReference type="SUPFAM" id="SSF82114">
    <property type="entry name" value="Riboflavin kinase-like"/>
    <property type="match status" value="1"/>
</dbReference>
<dbReference type="InterPro" id="IPR023465">
    <property type="entry name" value="Riboflavin_kinase_dom_sf"/>
</dbReference>
<keyword evidence="12" id="KW-0511">Multifunctional enzyme</keyword>
<organism evidence="17 18">
    <name type="scientific">Flavobacterium cucumis</name>
    <dbReference type="NCBI Taxonomy" id="416016"/>
    <lineage>
        <taxon>Bacteria</taxon>
        <taxon>Pseudomonadati</taxon>
        <taxon>Bacteroidota</taxon>
        <taxon>Flavobacteriia</taxon>
        <taxon>Flavobacteriales</taxon>
        <taxon>Flavobacteriaceae</taxon>
        <taxon>Flavobacterium</taxon>
    </lineage>
</organism>
<reference evidence="18" key="1">
    <citation type="submission" date="2016-12" db="EMBL/GenBank/DDBJ databases">
        <authorList>
            <person name="Varghese N."/>
            <person name="Submissions S."/>
        </authorList>
    </citation>
    <scope>NUCLEOTIDE SEQUENCE [LARGE SCALE GENOMIC DNA]</scope>
    <source>
        <strain evidence="18">DSM 18830</strain>
    </source>
</reference>
<evidence type="ECO:0000256" key="2">
    <source>
        <dbReference type="ARBA" id="ARBA00004726"/>
    </source>
</evidence>
<keyword evidence="10 15" id="KW-0274">FAD</keyword>
<comment type="pathway">
    <text evidence="3 15">Cofactor biosynthesis; FMN biosynthesis; FMN from riboflavin (ATP route): step 1/1.</text>
</comment>
<comment type="catalytic activity">
    <reaction evidence="14 15">
        <text>FMN + ATP + H(+) = FAD + diphosphate</text>
        <dbReference type="Rhea" id="RHEA:17237"/>
        <dbReference type="ChEBI" id="CHEBI:15378"/>
        <dbReference type="ChEBI" id="CHEBI:30616"/>
        <dbReference type="ChEBI" id="CHEBI:33019"/>
        <dbReference type="ChEBI" id="CHEBI:57692"/>
        <dbReference type="ChEBI" id="CHEBI:58210"/>
        <dbReference type="EC" id="2.7.7.2"/>
    </reaction>
</comment>
<dbReference type="GO" id="GO:0009398">
    <property type="term" value="P:FMN biosynthetic process"/>
    <property type="evidence" value="ECO:0007669"/>
    <property type="project" value="UniProtKB-UniRule"/>
</dbReference>
<keyword evidence="7 15" id="KW-0548">Nucleotidyltransferase</keyword>
<dbReference type="UniPathway" id="UPA00276">
    <property type="reaction ID" value="UER00406"/>
</dbReference>
<sequence length="326" mass="37092">MFNPFYFCKNLILKVYNSISAFHSLTKTVITLGTFDGVHVGHQSIIEKLKACSFGCNYESVVLTFFPHPRMVLQQDVSIQLLNTIDEKALLLDRFGVDNLIVHPFDEAFSNLSAEEFVRQILVDKLNVYKIIIGYDHRFGKNRTADINDLVLFGKKYGFEVEQIGAHEIDEIAISSTKIRSALSDGNITLANQFLGYAYFISGEVIEGKKIGRTIGFPTANIQISEDYKLLPKKGVYVVAAKIKSTLFFGMMNIGTNPTVGINEQSIEVHFFDFNSDIYKERLEISILEYVRGEQKFESLELLQQQLEKDKVFSLEFIRSNESNFI</sequence>
<dbReference type="InterPro" id="IPR002606">
    <property type="entry name" value="Riboflavin_kinase_bac"/>
</dbReference>